<keyword evidence="1" id="KW-0175">Coiled coil</keyword>
<reference evidence="4" key="1">
    <citation type="journal article" date="2020" name="Nature">
        <title>Giant virus diversity and host interactions through global metagenomics.</title>
        <authorList>
            <person name="Schulz F."/>
            <person name="Roux S."/>
            <person name="Paez-Espino D."/>
            <person name="Jungbluth S."/>
            <person name="Walsh D.A."/>
            <person name="Denef V.J."/>
            <person name="McMahon K.D."/>
            <person name="Konstantinidis K.T."/>
            <person name="Eloe-Fadrosh E.A."/>
            <person name="Kyrpides N.C."/>
            <person name="Woyke T."/>
        </authorList>
    </citation>
    <scope>NUCLEOTIDE SEQUENCE</scope>
    <source>
        <strain evidence="4">GVMAG-S-1004661-13</strain>
    </source>
</reference>
<evidence type="ECO:0000313" key="4">
    <source>
        <dbReference type="EMBL" id="QHS77232.1"/>
    </source>
</evidence>
<keyword evidence="2" id="KW-0472">Membrane</keyword>
<accession>A0A6C0AC38</accession>
<dbReference type="InterPro" id="IPR013766">
    <property type="entry name" value="Thioredoxin_domain"/>
</dbReference>
<dbReference type="Pfam" id="PF00085">
    <property type="entry name" value="Thioredoxin"/>
    <property type="match status" value="1"/>
</dbReference>
<keyword evidence="2" id="KW-1133">Transmembrane helix</keyword>
<dbReference type="EMBL" id="MN740543">
    <property type="protein sequence ID" value="QHS77232.1"/>
    <property type="molecule type" value="Genomic_DNA"/>
</dbReference>
<dbReference type="PANTHER" id="PTHR45815:SF3">
    <property type="entry name" value="PROTEIN DISULFIDE-ISOMERASE A6"/>
    <property type="match status" value="1"/>
</dbReference>
<dbReference type="Gene3D" id="3.40.30.10">
    <property type="entry name" value="Glutaredoxin"/>
    <property type="match status" value="1"/>
</dbReference>
<evidence type="ECO:0000259" key="3">
    <source>
        <dbReference type="Pfam" id="PF00085"/>
    </source>
</evidence>
<proteinExistence type="predicted"/>
<name>A0A6C0AC38_9ZZZZ</name>
<dbReference type="AlphaFoldDB" id="A0A6C0AC38"/>
<evidence type="ECO:0000256" key="1">
    <source>
        <dbReference type="SAM" id="Coils"/>
    </source>
</evidence>
<dbReference type="GO" id="GO:0005788">
    <property type="term" value="C:endoplasmic reticulum lumen"/>
    <property type="evidence" value="ECO:0007669"/>
    <property type="project" value="TreeGrafter"/>
</dbReference>
<dbReference type="InterPro" id="IPR036249">
    <property type="entry name" value="Thioredoxin-like_sf"/>
</dbReference>
<dbReference type="PANTHER" id="PTHR45815">
    <property type="entry name" value="PROTEIN DISULFIDE-ISOMERASE A6"/>
    <property type="match status" value="1"/>
</dbReference>
<feature type="transmembrane region" description="Helical" evidence="2">
    <location>
        <begin position="12"/>
        <end position="30"/>
    </location>
</feature>
<feature type="coiled-coil region" evidence="1">
    <location>
        <begin position="34"/>
        <end position="61"/>
    </location>
</feature>
<keyword evidence="2" id="KW-0812">Transmembrane</keyword>
<sequence length="140" mass="16515">MNLNNTDMIKYGILFVMIALIAYIVYINYFNSENVDNRNQNNQIENNKNENENKIANDKLTVVLYKQKTCSHCIDFIPTWIDLQKKFNNLGISHKTVECTEEDCDGIQYIPTIRIFKEDDYVEYKGDRTQKNILDFISKL</sequence>
<dbReference type="GO" id="GO:0015035">
    <property type="term" value="F:protein-disulfide reductase activity"/>
    <property type="evidence" value="ECO:0007669"/>
    <property type="project" value="TreeGrafter"/>
</dbReference>
<dbReference type="GO" id="GO:0034976">
    <property type="term" value="P:response to endoplasmic reticulum stress"/>
    <property type="evidence" value="ECO:0007669"/>
    <property type="project" value="TreeGrafter"/>
</dbReference>
<dbReference type="CDD" id="cd02961">
    <property type="entry name" value="PDI_a_family"/>
    <property type="match status" value="1"/>
</dbReference>
<dbReference type="SUPFAM" id="SSF52833">
    <property type="entry name" value="Thioredoxin-like"/>
    <property type="match status" value="1"/>
</dbReference>
<feature type="domain" description="Thioredoxin" evidence="3">
    <location>
        <begin position="46"/>
        <end position="138"/>
    </location>
</feature>
<organism evidence="4">
    <name type="scientific">viral metagenome</name>
    <dbReference type="NCBI Taxonomy" id="1070528"/>
    <lineage>
        <taxon>unclassified sequences</taxon>
        <taxon>metagenomes</taxon>
        <taxon>organismal metagenomes</taxon>
    </lineage>
</organism>
<evidence type="ECO:0000256" key="2">
    <source>
        <dbReference type="SAM" id="Phobius"/>
    </source>
</evidence>
<protein>
    <recommendedName>
        <fullName evidence="3">Thioredoxin domain-containing protein</fullName>
    </recommendedName>
</protein>